<keyword evidence="4" id="KW-0597">Phosphoprotein</keyword>
<dbReference type="PANTHER" id="PTHR45453:SF1">
    <property type="entry name" value="PHOSPHATE REGULON SENSOR PROTEIN PHOR"/>
    <property type="match status" value="1"/>
</dbReference>
<dbReference type="InterPro" id="IPR005467">
    <property type="entry name" value="His_kinase_dom"/>
</dbReference>
<dbReference type="GO" id="GO:0004721">
    <property type="term" value="F:phosphoprotein phosphatase activity"/>
    <property type="evidence" value="ECO:0007669"/>
    <property type="project" value="TreeGrafter"/>
</dbReference>
<evidence type="ECO:0000313" key="11">
    <source>
        <dbReference type="Proteomes" id="UP000003434"/>
    </source>
</evidence>
<protein>
    <recommendedName>
        <fullName evidence="3">histidine kinase</fullName>
        <ecNumber evidence="3">2.7.13.3</ecNumber>
    </recommendedName>
</protein>
<dbReference type="PANTHER" id="PTHR45453">
    <property type="entry name" value="PHOSPHATE REGULON SENSOR PROTEIN PHOR"/>
    <property type="match status" value="1"/>
</dbReference>
<feature type="domain" description="Histidine kinase" evidence="9">
    <location>
        <begin position="193"/>
        <end position="399"/>
    </location>
</feature>
<dbReference type="SUPFAM" id="SSF47384">
    <property type="entry name" value="Homodimeric domain of signal transducing histidine kinase"/>
    <property type="match status" value="1"/>
</dbReference>
<dbReference type="InterPro" id="IPR036097">
    <property type="entry name" value="HisK_dim/P_sf"/>
</dbReference>
<dbReference type="PROSITE" id="PS50109">
    <property type="entry name" value="HIS_KIN"/>
    <property type="match status" value="1"/>
</dbReference>
<evidence type="ECO:0000256" key="4">
    <source>
        <dbReference type="ARBA" id="ARBA00022553"/>
    </source>
</evidence>
<dbReference type="Proteomes" id="UP000003434">
    <property type="component" value="Unassembled WGS sequence"/>
</dbReference>
<evidence type="ECO:0000256" key="6">
    <source>
        <dbReference type="ARBA" id="ARBA00022777"/>
    </source>
</evidence>
<accession>E6LQ75</accession>
<feature type="transmembrane region" description="Helical" evidence="8">
    <location>
        <begin position="12"/>
        <end position="33"/>
    </location>
</feature>
<dbReference type="CDD" id="cd00082">
    <property type="entry name" value="HisKA"/>
    <property type="match status" value="1"/>
</dbReference>
<keyword evidence="5" id="KW-0808">Transferase</keyword>
<dbReference type="RefSeq" id="WP_008751874.1">
    <property type="nucleotide sequence ID" value="NZ_GL622296.1"/>
</dbReference>
<dbReference type="InterPro" id="IPR003661">
    <property type="entry name" value="HisK_dim/P_dom"/>
</dbReference>
<comment type="catalytic activity">
    <reaction evidence="1">
        <text>ATP + protein L-histidine = ADP + protein N-phospho-L-histidine.</text>
        <dbReference type="EC" id="2.7.13.3"/>
    </reaction>
</comment>
<dbReference type="InterPro" id="IPR036890">
    <property type="entry name" value="HATPase_C_sf"/>
</dbReference>
<dbReference type="InterPro" id="IPR008358">
    <property type="entry name" value="Sig_transdc_His_kin/Pase_MprB"/>
</dbReference>
<dbReference type="SMART" id="SM00387">
    <property type="entry name" value="HATPase_c"/>
    <property type="match status" value="1"/>
</dbReference>
<keyword evidence="6 10" id="KW-0418">Kinase</keyword>
<dbReference type="eggNOG" id="COG2205">
    <property type="taxonomic scope" value="Bacteria"/>
</dbReference>
<dbReference type="InterPro" id="IPR003594">
    <property type="entry name" value="HATPase_dom"/>
</dbReference>
<dbReference type="GO" id="GO:0000155">
    <property type="term" value="F:phosphorelay sensor kinase activity"/>
    <property type="evidence" value="ECO:0007669"/>
    <property type="project" value="InterPro"/>
</dbReference>
<dbReference type="GO" id="GO:0005886">
    <property type="term" value="C:plasma membrane"/>
    <property type="evidence" value="ECO:0007669"/>
    <property type="project" value="TreeGrafter"/>
</dbReference>
<dbReference type="Gene3D" id="3.30.565.10">
    <property type="entry name" value="Histidine kinase-like ATPase, C-terminal domain"/>
    <property type="match status" value="1"/>
</dbReference>
<dbReference type="PRINTS" id="PR01780">
    <property type="entry name" value="LANTIREGPROT"/>
</dbReference>
<proteinExistence type="predicted"/>
<evidence type="ECO:0000256" key="5">
    <source>
        <dbReference type="ARBA" id="ARBA00022679"/>
    </source>
</evidence>
<keyword evidence="8" id="KW-0472">Membrane</keyword>
<keyword evidence="8" id="KW-1133">Transmembrane helix</keyword>
<keyword evidence="7" id="KW-0902">Two-component regulatory system</keyword>
<dbReference type="Pfam" id="PF00512">
    <property type="entry name" value="HisKA"/>
    <property type="match status" value="1"/>
</dbReference>
<dbReference type="GO" id="GO:0016036">
    <property type="term" value="P:cellular response to phosphate starvation"/>
    <property type="evidence" value="ECO:0007669"/>
    <property type="project" value="TreeGrafter"/>
</dbReference>
<dbReference type="EMBL" id="AEPW01000082">
    <property type="protein sequence ID" value="EFU75994.1"/>
    <property type="molecule type" value="Genomic_DNA"/>
</dbReference>
<evidence type="ECO:0000256" key="7">
    <source>
        <dbReference type="ARBA" id="ARBA00023012"/>
    </source>
</evidence>
<dbReference type="Pfam" id="PF02518">
    <property type="entry name" value="HATPase_c"/>
    <property type="match status" value="1"/>
</dbReference>
<evidence type="ECO:0000256" key="2">
    <source>
        <dbReference type="ARBA" id="ARBA00004370"/>
    </source>
</evidence>
<keyword evidence="8" id="KW-0812">Transmembrane</keyword>
<dbReference type="SUPFAM" id="SSF55874">
    <property type="entry name" value="ATPase domain of HSP90 chaperone/DNA topoisomerase II/histidine kinase"/>
    <property type="match status" value="1"/>
</dbReference>
<comment type="subcellular location">
    <subcellularLocation>
        <location evidence="2">Membrane</location>
    </subcellularLocation>
</comment>
<dbReference type="HOGENOM" id="CLU_000445_89_26_9"/>
<dbReference type="SMART" id="SM00388">
    <property type="entry name" value="HisKA"/>
    <property type="match status" value="1"/>
</dbReference>
<dbReference type="EC" id="2.7.13.3" evidence="3"/>
<evidence type="ECO:0000256" key="3">
    <source>
        <dbReference type="ARBA" id="ARBA00012438"/>
    </source>
</evidence>
<organism evidence="10 11">
    <name type="scientific">Lachnoanaerobaculum saburreum DSM 3986</name>
    <dbReference type="NCBI Taxonomy" id="887325"/>
    <lineage>
        <taxon>Bacteria</taxon>
        <taxon>Bacillati</taxon>
        <taxon>Bacillota</taxon>
        <taxon>Clostridia</taxon>
        <taxon>Lachnospirales</taxon>
        <taxon>Lachnospiraceae</taxon>
        <taxon>Lachnoanaerobaculum</taxon>
    </lineage>
</organism>
<evidence type="ECO:0000256" key="8">
    <source>
        <dbReference type="SAM" id="Phobius"/>
    </source>
</evidence>
<dbReference type="InterPro" id="IPR050351">
    <property type="entry name" value="BphY/WalK/GraS-like"/>
</dbReference>
<feature type="transmembrane region" description="Helical" evidence="8">
    <location>
        <begin position="150"/>
        <end position="173"/>
    </location>
</feature>
<evidence type="ECO:0000256" key="1">
    <source>
        <dbReference type="ARBA" id="ARBA00000085"/>
    </source>
</evidence>
<reference evidence="10 11" key="1">
    <citation type="submission" date="2010-12" db="EMBL/GenBank/DDBJ databases">
        <authorList>
            <person name="Muzny D."/>
            <person name="Qin X."/>
            <person name="Deng J."/>
            <person name="Jiang H."/>
            <person name="Liu Y."/>
            <person name="Qu J."/>
            <person name="Song X.-Z."/>
            <person name="Zhang L."/>
            <person name="Thornton R."/>
            <person name="Coyle M."/>
            <person name="Francisco L."/>
            <person name="Jackson L."/>
            <person name="Javaid M."/>
            <person name="Korchina V."/>
            <person name="Kovar C."/>
            <person name="Mata R."/>
            <person name="Mathew T."/>
            <person name="Ngo R."/>
            <person name="Nguyen L."/>
            <person name="Nguyen N."/>
            <person name="Okwuonu G."/>
            <person name="Ongeri F."/>
            <person name="Pham C."/>
            <person name="Simmons D."/>
            <person name="Wilczek-Boney K."/>
            <person name="Hale W."/>
            <person name="Jakkamsetti A."/>
            <person name="Pham P."/>
            <person name="Ruth R."/>
            <person name="San Lucas F."/>
            <person name="Warren J."/>
            <person name="Zhang J."/>
            <person name="Zhao Z."/>
            <person name="Zhou C."/>
            <person name="Zhu D."/>
            <person name="Lee S."/>
            <person name="Bess C."/>
            <person name="Blankenburg K."/>
            <person name="Forbes L."/>
            <person name="Fu Q."/>
            <person name="Gubbala S."/>
            <person name="Hirani K."/>
            <person name="Jayaseelan J.C."/>
            <person name="Lara F."/>
            <person name="Munidasa M."/>
            <person name="Palculict T."/>
            <person name="Patil S."/>
            <person name="Pu L.-L."/>
            <person name="Saada N."/>
            <person name="Tang L."/>
            <person name="Weissenberger G."/>
            <person name="Zhu Y."/>
            <person name="Hemphill L."/>
            <person name="Shang Y."/>
            <person name="Youmans B."/>
            <person name="Ayvaz T."/>
            <person name="Ross M."/>
            <person name="Santibanez J."/>
            <person name="Aqrawi P."/>
            <person name="Gross S."/>
            <person name="Joshi V."/>
            <person name="Fowler G."/>
            <person name="Nazareth L."/>
            <person name="Reid J."/>
            <person name="Worley K."/>
            <person name="Petrosino J."/>
            <person name="Highlander S."/>
            <person name="Gibbs R."/>
        </authorList>
    </citation>
    <scope>NUCLEOTIDE SEQUENCE [LARGE SCALE GENOMIC DNA]</scope>
    <source>
        <strain evidence="10 11">DSM 3986</strain>
    </source>
</reference>
<gene>
    <name evidence="10" type="ORF">HMPREF0381_2110</name>
</gene>
<evidence type="ECO:0000313" key="10">
    <source>
        <dbReference type="EMBL" id="EFU75994.1"/>
    </source>
</evidence>
<dbReference type="CDD" id="cd00075">
    <property type="entry name" value="HATPase"/>
    <property type="match status" value="1"/>
</dbReference>
<dbReference type="Gene3D" id="1.10.287.130">
    <property type="match status" value="1"/>
</dbReference>
<name>E6LQ75_9FIRM</name>
<dbReference type="AlphaFoldDB" id="E6LQ75"/>
<sequence>MRRRGERRVQFIITILLCAIGILFIDLIIYGILMHERSGVYYTSVSEIKNNLTINNGNILLSAEESAKLQDNDEFAFIIDKDGNTVWSENLPNDLKNRQYTLQDVAKFSRYYLKDYPVHTYVADDGGLLIIGKLNSKIWKYTLEYNASNFLLFVKITPLVFIFNIILLIFIALKLYKSKQRRREEERVEWIAGVSHDIRTPLAIILGNAQMILNENCDDTIKNKAEIIDKQGTRIRSLVENLNLSSKLDFGTGRFIKKQIQMSVFIRKILTNIINTLDEDMESKFEFDLNIEESLQGKTFLINEELVERAIINLINNSMNHNVEGCSISIELYENNKNIVLEIKDNGQGVSREFLQKINKKSYAFEKSTGNHGLGIKIVKKVAEYHRWKIEFLKNEEGGFCCRMKWCCTKAMSK</sequence>
<comment type="caution">
    <text evidence="10">The sequence shown here is derived from an EMBL/GenBank/DDBJ whole genome shotgun (WGS) entry which is preliminary data.</text>
</comment>
<evidence type="ECO:0000259" key="9">
    <source>
        <dbReference type="PROSITE" id="PS50109"/>
    </source>
</evidence>